<dbReference type="CDD" id="cd00082">
    <property type="entry name" value="HisKA"/>
    <property type="match status" value="1"/>
</dbReference>
<evidence type="ECO:0000256" key="13">
    <source>
        <dbReference type="ARBA" id="ARBA00023012"/>
    </source>
</evidence>
<keyword evidence="11" id="KW-0067">ATP-binding</keyword>
<dbReference type="Gene3D" id="3.40.190.10">
    <property type="entry name" value="Periplasmic binding protein-like II"/>
    <property type="match status" value="4"/>
</dbReference>
<dbReference type="PROSITE" id="PS50109">
    <property type="entry name" value="HIS_KIN"/>
    <property type="match status" value="1"/>
</dbReference>
<evidence type="ECO:0000259" key="18">
    <source>
        <dbReference type="PROSITE" id="PS50109"/>
    </source>
</evidence>
<dbReference type="SUPFAM" id="SSF55874">
    <property type="entry name" value="ATPase domain of HSP90 chaperone/DNA topoisomerase II/histidine kinase"/>
    <property type="match status" value="1"/>
</dbReference>
<dbReference type="SMART" id="SM00448">
    <property type="entry name" value="REC"/>
    <property type="match status" value="1"/>
</dbReference>
<dbReference type="InterPro" id="IPR036890">
    <property type="entry name" value="HATPase_C_sf"/>
</dbReference>
<evidence type="ECO:0000259" key="19">
    <source>
        <dbReference type="PROSITE" id="PS50110"/>
    </source>
</evidence>
<keyword evidence="11" id="KW-0547">Nucleotide-binding</keyword>
<proteinExistence type="predicted"/>
<evidence type="ECO:0000256" key="8">
    <source>
        <dbReference type="ARBA" id="ARBA00022692"/>
    </source>
</evidence>
<dbReference type="SUPFAM" id="SSF53850">
    <property type="entry name" value="Periplasmic binding protein-like II"/>
    <property type="match status" value="2"/>
</dbReference>
<dbReference type="PANTHER" id="PTHR43047:SF72">
    <property type="entry name" value="OSMOSENSING HISTIDINE PROTEIN KINASE SLN1"/>
    <property type="match status" value="1"/>
</dbReference>
<feature type="modified residue" description="Phosphohistidine" evidence="15">
    <location>
        <position position="1188"/>
    </location>
</feature>
<evidence type="ECO:0000256" key="17">
    <source>
        <dbReference type="SAM" id="Phobius"/>
    </source>
</evidence>
<reference evidence="22" key="1">
    <citation type="submission" date="2002-12" db="EMBL/GenBank/DDBJ databases">
        <title>Complete genome sequence of Vibrio vulnificus CMCP6.</title>
        <authorList>
            <person name="Rhee J.H."/>
            <person name="Kim S.Y."/>
            <person name="Chung S.S."/>
            <person name="Kim J.J."/>
            <person name="Moon Y.H."/>
            <person name="Jeong H."/>
            <person name="Choy H.E."/>
        </authorList>
    </citation>
    <scope>NUCLEOTIDE SEQUENCE [LARGE SCALE GENOMIC DNA]</scope>
    <source>
        <strain evidence="22">CMCP6</strain>
    </source>
</reference>
<name>A0A3Q0L777_VIBVU</name>
<dbReference type="SUPFAM" id="SSF52172">
    <property type="entry name" value="CheY-like"/>
    <property type="match status" value="1"/>
</dbReference>
<evidence type="ECO:0000256" key="9">
    <source>
        <dbReference type="ARBA" id="ARBA00022777"/>
    </source>
</evidence>
<dbReference type="InterPro" id="IPR036641">
    <property type="entry name" value="HPT_dom_sf"/>
</dbReference>
<evidence type="ECO:0000256" key="12">
    <source>
        <dbReference type="ARBA" id="ARBA00022989"/>
    </source>
</evidence>
<dbReference type="InterPro" id="IPR036097">
    <property type="entry name" value="HisK_dim/P_sf"/>
</dbReference>
<dbReference type="AlphaFoldDB" id="A0A3Q0L777"/>
<evidence type="ECO:0000256" key="11">
    <source>
        <dbReference type="ARBA" id="ARBA00022840"/>
    </source>
</evidence>
<dbReference type="InterPro" id="IPR001789">
    <property type="entry name" value="Sig_transdc_resp-reg_receiver"/>
</dbReference>
<dbReference type="CDD" id="cd17546">
    <property type="entry name" value="REC_hyHK_CKI1_RcsC-like"/>
    <property type="match status" value="1"/>
</dbReference>
<keyword evidence="9 21" id="KW-0418">Kinase</keyword>
<dbReference type="Proteomes" id="UP000002275">
    <property type="component" value="Chromosome I"/>
</dbReference>
<dbReference type="Pfam" id="PF00497">
    <property type="entry name" value="SBP_bac_3"/>
    <property type="match status" value="1"/>
</dbReference>
<reference evidence="21 22" key="2">
    <citation type="journal article" date="2003" name="Infect. Immun.">
        <title>Characterization and pathogenic significance of Vibrio vulnificus antigens preferentially expressed in septicemic patients.</title>
        <authorList>
            <person name="Kim Y.R."/>
            <person name="Lee S.E."/>
            <person name="Kim C.M."/>
            <person name="Kim S.Y."/>
            <person name="Shin E.K."/>
            <person name="Shin D.H."/>
            <person name="Chung S.S."/>
            <person name="Choy H.E."/>
            <person name="Progulske-Fox A."/>
            <person name="Hillman J.D."/>
            <person name="Handfield M."/>
            <person name="Rhee J.H."/>
        </authorList>
    </citation>
    <scope>NUCLEOTIDE SEQUENCE [LARGE SCALE GENOMIC DNA]</scope>
    <source>
        <strain evidence="21 22">CMCP6</strain>
    </source>
</reference>
<evidence type="ECO:0000256" key="4">
    <source>
        <dbReference type="ARBA" id="ARBA00022475"/>
    </source>
</evidence>
<dbReference type="Pfam" id="PF01627">
    <property type="entry name" value="Hpt"/>
    <property type="match status" value="1"/>
</dbReference>
<keyword evidence="14 17" id="KW-0472">Membrane</keyword>
<organism evidence="21 22">
    <name type="scientific">Vibrio vulnificus (strain CMCP6)</name>
    <dbReference type="NCBI Taxonomy" id="216895"/>
    <lineage>
        <taxon>Bacteria</taxon>
        <taxon>Pseudomonadati</taxon>
        <taxon>Pseudomonadota</taxon>
        <taxon>Gammaproteobacteria</taxon>
        <taxon>Vibrionales</taxon>
        <taxon>Vibrionaceae</taxon>
        <taxon>Vibrio</taxon>
    </lineage>
</organism>
<reference evidence="21 22" key="3">
    <citation type="journal article" date="2011" name="Mol. Syst. Biol.">
        <title>Integrative genome-scale metabolic analysis of Vibrio vulnificus for drug targeting and discovery.</title>
        <authorList>
            <person name="Kim H.U."/>
            <person name="Kim S.Y."/>
            <person name="Jeong H."/>
            <person name="Kim T.Y."/>
            <person name="Kim J.J."/>
            <person name="Choy H.E."/>
            <person name="Yi K.Y."/>
            <person name="Rhee J.H."/>
            <person name="Lee S.Y."/>
        </authorList>
    </citation>
    <scope>NUCLEOTIDE SEQUENCE [LARGE SCALE GENOMIC DNA]</scope>
    <source>
        <strain evidence="21 22">CMCP6</strain>
    </source>
</reference>
<dbReference type="EMBL" id="AE016795">
    <property type="protein sequence ID" value="AAO11515.2"/>
    <property type="molecule type" value="Genomic_DNA"/>
</dbReference>
<dbReference type="InterPro" id="IPR003594">
    <property type="entry name" value="HATPase_dom"/>
</dbReference>
<dbReference type="Pfam" id="PF00072">
    <property type="entry name" value="Response_reg"/>
    <property type="match status" value="1"/>
</dbReference>
<dbReference type="SMART" id="SM00388">
    <property type="entry name" value="HisKA"/>
    <property type="match status" value="1"/>
</dbReference>
<evidence type="ECO:0000259" key="20">
    <source>
        <dbReference type="PROSITE" id="PS50894"/>
    </source>
</evidence>
<dbReference type="EC" id="2.7.13.3" evidence="3"/>
<dbReference type="PROSITE" id="PS50110">
    <property type="entry name" value="RESPONSE_REGULATORY"/>
    <property type="match status" value="1"/>
</dbReference>
<keyword evidence="6 16" id="KW-0597">Phosphoprotein</keyword>
<keyword evidence="12 17" id="KW-1133">Transmembrane helix</keyword>
<dbReference type="CDD" id="cd16922">
    <property type="entry name" value="HATPase_EvgS-ArcB-TorS-like"/>
    <property type="match status" value="1"/>
</dbReference>
<evidence type="ECO:0000256" key="5">
    <source>
        <dbReference type="ARBA" id="ARBA00022519"/>
    </source>
</evidence>
<dbReference type="PROSITE" id="PS50894">
    <property type="entry name" value="HPT"/>
    <property type="match status" value="1"/>
</dbReference>
<evidence type="ECO:0000256" key="7">
    <source>
        <dbReference type="ARBA" id="ARBA00022679"/>
    </source>
</evidence>
<feature type="modified residue" description="4-aspartylphosphate" evidence="16">
    <location>
        <position position="1058"/>
    </location>
</feature>
<dbReference type="GO" id="GO:0005886">
    <property type="term" value="C:plasma membrane"/>
    <property type="evidence" value="ECO:0007669"/>
    <property type="project" value="UniProtKB-SubCell"/>
</dbReference>
<dbReference type="Gene3D" id="3.40.50.2300">
    <property type="match status" value="1"/>
</dbReference>
<dbReference type="SUPFAM" id="SSF47384">
    <property type="entry name" value="Homodimeric domain of signal transducing histidine kinase"/>
    <property type="match status" value="1"/>
</dbReference>
<dbReference type="SUPFAM" id="SSF47226">
    <property type="entry name" value="Histidine-containing phosphotransfer domain, HPT domain"/>
    <property type="match status" value="1"/>
</dbReference>
<dbReference type="Gene3D" id="1.10.287.130">
    <property type="match status" value="1"/>
</dbReference>
<dbReference type="Gene3D" id="3.30.565.10">
    <property type="entry name" value="Histidine kinase-like ATPase, C-terminal domain"/>
    <property type="match status" value="1"/>
</dbReference>
<dbReference type="InterPro" id="IPR001638">
    <property type="entry name" value="Solute-binding_3/MltF_N"/>
</dbReference>
<evidence type="ECO:0000313" key="21">
    <source>
        <dbReference type="EMBL" id="AAO11515.2"/>
    </source>
</evidence>
<evidence type="ECO:0000256" key="2">
    <source>
        <dbReference type="ARBA" id="ARBA00004429"/>
    </source>
</evidence>
<evidence type="ECO:0000256" key="10">
    <source>
        <dbReference type="ARBA" id="ARBA00022801"/>
    </source>
</evidence>
<dbReference type="KEGG" id="vvu:VV1_3202"/>
<dbReference type="CDD" id="cd00088">
    <property type="entry name" value="HPT"/>
    <property type="match status" value="1"/>
</dbReference>
<evidence type="ECO:0000256" key="16">
    <source>
        <dbReference type="PROSITE-ProRule" id="PRU00169"/>
    </source>
</evidence>
<dbReference type="PRINTS" id="PR00344">
    <property type="entry name" value="BCTRLSENSOR"/>
</dbReference>
<dbReference type="RefSeq" id="WP_011080994.1">
    <property type="nucleotide sequence ID" value="NC_004459.3"/>
</dbReference>
<protein>
    <recommendedName>
        <fullName evidence="3">histidine kinase</fullName>
        <ecNumber evidence="3">2.7.13.3</ecNumber>
    </recommendedName>
</protein>
<dbReference type="InterPro" id="IPR005467">
    <property type="entry name" value="His_kinase_dom"/>
</dbReference>
<dbReference type="SMART" id="SM00387">
    <property type="entry name" value="HATPase_c"/>
    <property type="match status" value="1"/>
</dbReference>
<feature type="domain" description="Histidine kinase" evidence="18">
    <location>
        <begin position="677"/>
        <end position="893"/>
    </location>
</feature>
<evidence type="ECO:0000256" key="1">
    <source>
        <dbReference type="ARBA" id="ARBA00000085"/>
    </source>
</evidence>
<sequence>MKKYIVQLWEMSMVIRKQHRLLIPKFLLSIFIGLILIGKTTLAIAEEIKVGMLDDDDIYSSLQTKVYLSDFESVLNLTNFTAGYYYFGSIDTLLYAVDTGTIDLAIGFSRNRNRESIFDFSMHTTESKVVAWHANYIDINQNSLKSYRWACIKSSVFCSQLETNGIRNILEVENYTEMFLSVVNKRADILLSSYVSIAQFIESSSVEGKVVLPKWVEDEYVSIMVSKKNPRLLSEINQAIIQSANVDNNTHDSQERFDELHRLDNAIMSLEDKFSSDKVFTYYISDEAYPFSFLNSDGENVGYIPDLFDLIESRTGISFTLVSNRNDASSRFDIYPLSIASDKKHNGYNETIPYMNLKYKALVSQRDENIYNENIYFAGVLFANGLYNKDMKNQHFGDMSIVYTDIDDLLKSLKYGAISKAYIREDVLSEYVALNKLDGYTILRDSDIQFSTGMYVSDPDLHQLLNSFFVTLKESDIEKIKKKYFSYNVGYGYQESHVVLASSILIGIIVLLIAVYFIVTKNLTNKVITKDKDIFNIEQSRAFLQSIIETIPAKIWIHNSKHELILTNCVEKIDNNCVGCDMSVASTSQLFVEDWHEIDRVLETGEKLSSYVQAGCSFGTQKHYNYSRIPVKINRIERCVLTIANDITEERANQQLLIEANTKAEKAVQARQMFLATMSHELRTPIAGMMGLLEMVTSKTEDKESLFLLDQISASAKNLNFLVNDILDFSKLESNQVVICNEETSILTALCESLRGHYVAARNKGLNFELDWPANDIKTINIDFLRLNQIINNLLTNAIKFTHKGTVRVQVSLESERIQIIVADTGVGMTQEQKENVFLPFVQADNSITRKYGGTGLGLSIVHDLVSLMGGTIFINSTLGLGTEITVSMPTMVVERFQVIFPQLNVMESGLNTKVKEWISMWCPSQSKQSTATNVMVHSNDVSFYDDNLIQISIRENIHDYIETTGNITTILDKPFFPDLLLTALHQISSEENASSKQTRRKQLSGNVLVAEDNAINAILFSKQLSELGINADVVPNGLIAFNKLTEESHGYDLLITDYHMPEMDGMQLVANLREIECHIPVIGCTAEDFRHIDQEFSSSGFDHVLFKPYTLKQLIKILSKHLPVAEYLNKVEQAIHFQAGDYWLNQFSAEDARDMCTIFLESIADDVAELKQAVSHEDTLRIRNISHRIKGGMGTIGLMRLYELARTVEEKASLRSHDTLELCADLTKQLDLELSSVSQWQCNNVAEAEIGCV</sequence>
<dbReference type="InterPro" id="IPR011006">
    <property type="entry name" value="CheY-like_superfamily"/>
</dbReference>
<keyword evidence="5" id="KW-0997">Cell inner membrane</keyword>
<dbReference type="GO" id="GO:0016787">
    <property type="term" value="F:hydrolase activity"/>
    <property type="evidence" value="ECO:0007669"/>
    <property type="project" value="UniProtKB-KW"/>
</dbReference>
<dbReference type="FunFam" id="3.30.565.10:FF:000010">
    <property type="entry name" value="Sensor histidine kinase RcsC"/>
    <property type="match status" value="1"/>
</dbReference>
<dbReference type="InterPro" id="IPR008207">
    <property type="entry name" value="Sig_transdc_His_kin_Hpt_dom"/>
</dbReference>
<comment type="subcellular location">
    <subcellularLocation>
        <location evidence="2">Cell inner membrane</location>
        <topology evidence="2">Multi-pass membrane protein</topology>
    </subcellularLocation>
</comment>
<feature type="domain" description="HPt" evidence="20">
    <location>
        <begin position="1149"/>
        <end position="1238"/>
    </location>
</feature>
<dbReference type="InterPro" id="IPR004358">
    <property type="entry name" value="Sig_transdc_His_kin-like_C"/>
</dbReference>
<keyword evidence="7" id="KW-0808">Transferase</keyword>
<evidence type="ECO:0000313" key="22">
    <source>
        <dbReference type="Proteomes" id="UP000002275"/>
    </source>
</evidence>
<evidence type="ECO:0000256" key="15">
    <source>
        <dbReference type="PROSITE-ProRule" id="PRU00110"/>
    </source>
</evidence>
<keyword evidence="10" id="KW-0378">Hydrolase</keyword>
<gene>
    <name evidence="21" type="ordered locus">VV1_3202</name>
</gene>
<dbReference type="Gene3D" id="1.20.120.160">
    <property type="entry name" value="HPT domain"/>
    <property type="match status" value="1"/>
</dbReference>
<dbReference type="Pfam" id="PF02518">
    <property type="entry name" value="HATPase_c"/>
    <property type="match status" value="1"/>
</dbReference>
<evidence type="ECO:0000256" key="14">
    <source>
        <dbReference type="ARBA" id="ARBA00023136"/>
    </source>
</evidence>
<dbReference type="PANTHER" id="PTHR43047">
    <property type="entry name" value="TWO-COMPONENT HISTIDINE PROTEIN KINASE"/>
    <property type="match status" value="1"/>
</dbReference>
<evidence type="ECO:0000256" key="6">
    <source>
        <dbReference type="ARBA" id="ARBA00022553"/>
    </source>
</evidence>
<keyword evidence="8 17" id="KW-0812">Transmembrane</keyword>
<feature type="domain" description="Response regulatory" evidence="19">
    <location>
        <begin position="1007"/>
        <end position="1123"/>
    </location>
</feature>
<evidence type="ECO:0000256" key="3">
    <source>
        <dbReference type="ARBA" id="ARBA00012438"/>
    </source>
</evidence>
<keyword evidence="4" id="KW-1003">Cell membrane</keyword>
<dbReference type="GO" id="GO:0000155">
    <property type="term" value="F:phosphorelay sensor kinase activity"/>
    <property type="evidence" value="ECO:0007669"/>
    <property type="project" value="InterPro"/>
</dbReference>
<accession>A0A3Q0L777</accession>
<dbReference type="Pfam" id="PF00512">
    <property type="entry name" value="HisKA"/>
    <property type="match status" value="1"/>
</dbReference>
<comment type="catalytic activity">
    <reaction evidence="1">
        <text>ATP + protein L-histidine = ADP + protein N-phospho-L-histidine.</text>
        <dbReference type="EC" id="2.7.13.3"/>
    </reaction>
</comment>
<feature type="transmembrane region" description="Helical" evidence="17">
    <location>
        <begin position="498"/>
        <end position="519"/>
    </location>
</feature>
<keyword evidence="13" id="KW-0902">Two-component regulatory system</keyword>
<dbReference type="InterPro" id="IPR003661">
    <property type="entry name" value="HisK_dim/P_dom"/>
</dbReference>
<dbReference type="GO" id="GO:0009927">
    <property type="term" value="F:histidine phosphotransfer kinase activity"/>
    <property type="evidence" value="ECO:0007669"/>
    <property type="project" value="TreeGrafter"/>
</dbReference>